<sequence length="707" mass="79116">MILERTEPIREKIRHFWKEKHITKILLLSLLVFILFTMLFFAFMASQANVQSLKDGLQQATVIYDKNGEVASNIVTNRTDGVSVEELPKHVKNAVIAIEDERFYEHNGFDVKGISRAFFKNLFAGRITGGGSTITQQLTKNALLSREKTYKRKIEELFLAIEIEKHYEKDEILQMYLNQVYFGSGAWGIDQASKKYFDKKIENTTTSEAALLAGLLQAPSALDPYKNIEGAIKRRNTVLGKMKELKMISDSEYKESIKEKVHLQDGGGSFIKRDYPYYVDAVLDEAINKYGLTQEEILTRGYRIYTEMDQNIQSSLEKVYKRDSLFPRGRGNEIVQSGAVLLDPETGGVLGLVGGRGDHVFRGFNRATHLKAQPGSTMKPLAVYTPALEEGYDVTSMLVDEKKSYGDYSPENLSKTYQGEVPMYKAVENSLNAPTIWLLNEVGLEKGMNSLKKFGVPLENEDNYLGIGLGGMHKGISPLQLAEAYSTFPNGGKRKDGHLITKIVGPTGNVIAEHNSKTTKVTSKKVANEITAMLLNVVETGTGKGTKINGVEIAGKTGTTQLPYNDINGTKDQWFAGYTPNLVGAVWIGYDKTDRDHYLTGSSSNQIVPLFRAIMEDSLQFIEPAEFEVVSVNARLSGKKDKGTITKKEIKEKVEKVGEKVEKVGKKVEKTLKEEKEKWEIVVDEAKEDWKELGEMAKDKINEIFGN</sequence>
<comment type="similarity">
    <text evidence="2">In the N-terminal section; belongs to the glycosyltransferase 51 family.</text>
</comment>
<dbReference type="GO" id="GO:0008360">
    <property type="term" value="P:regulation of cell shape"/>
    <property type="evidence" value="ECO:0007669"/>
    <property type="project" value="UniProtKB-KW"/>
</dbReference>
<evidence type="ECO:0000256" key="5">
    <source>
        <dbReference type="ARBA" id="ARBA00022670"/>
    </source>
</evidence>
<dbReference type="GO" id="GO:0009002">
    <property type="term" value="F:serine-type D-Ala-D-Ala carboxypeptidase activity"/>
    <property type="evidence" value="ECO:0007669"/>
    <property type="project" value="UniProtKB-EC"/>
</dbReference>
<dbReference type="InterPro" id="IPR036950">
    <property type="entry name" value="PBP_transglycosylase"/>
</dbReference>
<dbReference type="GO" id="GO:0009252">
    <property type="term" value="P:peptidoglycan biosynthetic process"/>
    <property type="evidence" value="ECO:0007669"/>
    <property type="project" value="UniProtKB-KW"/>
</dbReference>
<evidence type="ECO:0000256" key="18">
    <source>
        <dbReference type="SAM" id="Phobius"/>
    </source>
</evidence>
<evidence type="ECO:0000256" key="11">
    <source>
        <dbReference type="ARBA" id="ARBA00022984"/>
    </source>
</evidence>
<dbReference type="Proteomes" id="UP001431131">
    <property type="component" value="Unassembled WGS sequence"/>
</dbReference>
<organism evidence="21 22">
    <name type="scientific">Fredinandcohnia quinoae</name>
    <dbReference type="NCBI Taxonomy" id="2918902"/>
    <lineage>
        <taxon>Bacteria</taxon>
        <taxon>Bacillati</taxon>
        <taxon>Bacillota</taxon>
        <taxon>Bacilli</taxon>
        <taxon>Bacillales</taxon>
        <taxon>Bacillaceae</taxon>
        <taxon>Fredinandcohnia</taxon>
    </lineage>
</organism>
<keyword evidence="6" id="KW-0328">Glycosyltransferase</keyword>
<evidence type="ECO:0000256" key="16">
    <source>
        <dbReference type="ARBA" id="ARBA00034000"/>
    </source>
</evidence>
<dbReference type="SUPFAM" id="SSF56601">
    <property type="entry name" value="beta-lactamase/transpeptidase-like"/>
    <property type="match status" value="1"/>
</dbReference>
<dbReference type="GO" id="GO:0008658">
    <property type="term" value="F:penicillin binding"/>
    <property type="evidence" value="ECO:0007669"/>
    <property type="project" value="InterPro"/>
</dbReference>
<keyword evidence="8 18" id="KW-0812">Transmembrane</keyword>
<dbReference type="PANTHER" id="PTHR32282">
    <property type="entry name" value="BINDING PROTEIN TRANSPEPTIDASE, PUTATIVE-RELATED"/>
    <property type="match status" value="1"/>
</dbReference>
<keyword evidence="3" id="KW-1003">Cell membrane</keyword>
<keyword evidence="4" id="KW-0121">Carboxypeptidase</keyword>
<evidence type="ECO:0000256" key="10">
    <source>
        <dbReference type="ARBA" id="ARBA00022960"/>
    </source>
</evidence>
<evidence type="ECO:0000256" key="12">
    <source>
        <dbReference type="ARBA" id="ARBA00022989"/>
    </source>
</evidence>
<accession>A0AAW5E6G1</accession>
<dbReference type="Pfam" id="PF00905">
    <property type="entry name" value="Transpeptidase"/>
    <property type="match status" value="1"/>
</dbReference>
<dbReference type="GO" id="GO:0030288">
    <property type="term" value="C:outer membrane-bounded periplasmic space"/>
    <property type="evidence" value="ECO:0007669"/>
    <property type="project" value="TreeGrafter"/>
</dbReference>
<evidence type="ECO:0000256" key="8">
    <source>
        <dbReference type="ARBA" id="ARBA00022692"/>
    </source>
</evidence>
<evidence type="ECO:0000256" key="9">
    <source>
        <dbReference type="ARBA" id="ARBA00022801"/>
    </source>
</evidence>
<gene>
    <name evidence="21" type="ORF">MJG50_15935</name>
</gene>
<evidence type="ECO:0000256" key="17">
    <source>
        <dbReference type="ARBA" id="ARBA00049902"/>
    </source>
</evidence>
<dbReference type="InterPro" id="IPR001264">
    <property type="entry name" value="Glyco_trans_51"/>
</dbReference>
<dbReference type="InterPro" id="IPR001460">
    <property type="entry name" value="PCN-bd_Tpept"/>
</dbReference>
<comment type="catalytic activity">
    <reaction evidence="16">
        <text>Preferential cleavage: (Ac)2-L-Lys-D-Ala-|-D-Ala. Also transpeptidation of peptidyl-alanyl moieties that are N-acyl substituents of D-alanine.</text>
        <dbReference type="EC" id="3.4.16.4"/>
    </reaction>
</comment>
<evidence type="ECO:0000256" key="14">
    <source>
        <dbReference type="ARBA" id="ARBA00023268"/>
    </source>
</evidence>
<dbReference type="GO" id="GO:0008955">
    <property type="term" value="F:peptidoglycan glycosyltransferase activity"/>
    <property type="evidence" value="ECO:0007669"/>
    <property type="project" value="UniProtKB-EC"/>
</dbReference>
<dbReference type="SUPFAM" id="SSF53955">
    <property type="entry name" value="Lysozyme-like"/>
    <property type="match status" value="1"/>
</dbReference>
<keyword evidence="22" id="KW-1185">Reference proteome</keyword>
<evidence type="ECO:0000256" key="7">
    <source>
        <dbReference type="ARBA" id="ARBA00022679"/>
    </source>
</evidence>
<comment type="similarity">
    <text evidence="1">In the C-terminal section; belongs to the transpeptidase family.</text>
</comment>
<dbReference type="Pfam" id="PF00912">
    <property type="entry name" value="Transgly"/>
    <property type="match status" value="1"/>
</dbReference>
<proteinExistence type="inferred from homology"/>
<keyword evidence="10" id="KW-0133">Cell shape</keyword>
<comment type="catalytic activity">
    <reaction evidence="17">
        <text>[GlcNAc-(1-&gt;4)-Mur2Ac(oyl-L-Ala-gamma-D-Glu-L-Lys-D-Ala-D-Ala)](n)-di-trans,octa-cis-undecaprenyl diphosphate + beta-D-GlcNAc-(1-&gt;4)-Mur2Ac(oyl-L-Ala-gamma-D-Glu-L-Lys-D-Ala-D-Ala)-di-trans,octa-cis-undecaprenyl diphosphate = [GlcNAc-(1-&gt;4)-Mur2Ac(oyl-L-Ala-gamma-D-Glu-L-Lys-D-Ala-D-Ala)](n+1)-di-trans,octa-cis-undecaprenyl diphosphate + di-trans,octa-cis-undecaprenyl diphosphate + H(+)</text>
        <dbReference type="Rhea" id="RHEA:23708"/>
        <dbReference type="Rhea" id="RHEA-COMP:9602"/>
        <dbReference type="Rhea" id="RHEA-COMP:9603"/>
        <dbReference type="ChEBI" id="CHEBI:15378"/>
        <dbReference type="ChEBI" id="CHEBI:58405"/>
        <dbReference type="ChEBI" id="CHEBI:60033"/>
        <dbReference type="ChEBI" id="CHEBI:78435"/>
        <dbReference type="EC" id="2.4.99.28"/>
    </reaction>
</comment>
<evidence type="ECO:0000256" key="4">
    <source>
        <dbReference type="ARBA" id="ARBA00022645"/>
    </source>
</evidence>
<feature type="domain" description="Glycosyl transferase family 51" evidence="20">
    <location>
        <begin position="69"/>
        <end position="243"/>
    </location>
</feature>
<dbReference type="FunFam" id="1.10.3810.10:FF:000001">
    <property type="entry name" value="Penicillin-binding protein 1A"/>
    <property type="match status" value="1"/>
</dbReference>
<dbReference type="NCBIfam" id="TIGR02074">
    <property type="entry name" value="PBP_1a_fam"/>
    <property type="match status" value="1"/>
</dbReference>
<dbReference type="Gene3D" id="1.10.3810.10">
    <property type="entry name" value="Biosynthetic peptidoglycan transglycosylase-like"/>
    <property type="match status" value="1"/>
</dbReference>
<keyword evidence="9" id="KW-0378">Hydrolase</keyword>
<name>A0AAW5E6G1_9BACI</name>
<evidence type="ECO:0000259" key="19">
    <source>
        <dbReference type="Pfam" id="PF00905"/>
    </source>
</evidence>
<evidence type="ECO:0000259" key="20">
    <source>
        <dbReference type="Pfam" id="PF00912"/>
    </source>
</evidence>
<keyword evidence="14" id="KW-0511">Multifunctional enzyme</keyword>
<feature type="domain" description="Penicillin-binding protein transpeptidase" evidence="19">
    <location>
        <begin position="338"/>
        <end position="616"/>
    </location>
</feature>
<dbReference type="GO" id="GO:0071555">
    <property type="term" value="P:cell wall organization"/>
    <property type="evidence" value="ECO:0007669"/>
    <property type="project" value="UniProtKB-KW"/>
</dbReference>
<evidence type="ECO:0000313" key="22">
    <source>
        <dbReference type="Proteomes" id="UP001431131"/>
    </source>
</evidence>
<dbReference type="InterPro" id="IPR023346">
    <property type="entry name" value="Lysozyme-like_dom_sf"/>
</dbReference>
<feature type="transmembrane region" description="Helical" evidence="18">
    <location>
        <begin position="21"/>
        <end position="44"/>
    </location>
</feature>
<protein>
    <submittedName>
        <fullName evidence="21">PBP1A family penicillin-binding protein</fullName>
    </submittedName>
</protein>
<dbReference type="AlphaFoldDB" id="A0AAW5E6G1"/>
<evidence type="ECO:0000256" key="1">
    <source>
        <dbReference type="ARBA" id="ARBA00007090"/>
    </source>
</evidence>
<keyword evidence="7" id="KW-0808">Transferase</keyword>
<dbReference type="EMBL" id="JAKTTI010000028">
    <property type="protein sequence ID" value="MCH1626825.1"/>
    <property type="molecule type" value="Genomic_DNA"/>
</dbReference>
<dbReference type="InterPro" id="IPR050396">
    <property type="entry name" value="Glycosyltr_51/Transpeptidase"/>
</dbReference>
<dbReference type="Gene3D" id="3.40.710.10">
    <property type="entry name" value="DD-peptidase/beta-lactamase superfamily"/>
    <property type="match status" value="1"/>
</dbReference>
<evidence type="ECO:0000256" key="2">
    <source>
        <dbReference type="ARBA" id="ARBA00007739"/>
    </source>
</evidence>
<keyword evidence="12 18" id="KW-1133">Transmembrane helix</keyword>
<keyword evidence="11" id="KW-0573">Peptidoglycan synthesis</keyword>
<comment type="caution">
    <text evidence="21">The sequence shown here is derived from an EMBL/GenBank/DDBJ whole genome shotgun (WGS) entry which is preliminary data.</text>
</comment>
<dbReference type="GO" id="GO:0006508">
    <property type="term" value="P:proteolysis"/>
    <property type="evidence" value="ECO:0007669"/>
    <property type="project" value="UniProtKB-KW"/>
</dbReference>
<evidence type="ECO:0000256" key="3">
    <source>
        <dbReference type="ARBA" id="ARBA00022475"/>
    </source>
</evidence>
<evidence type="ECO:0000313" key="21">
    <source>
        <dbReference type="EMBL" id="MCH1626825.1"/>
    </source>
</evidence>
<dbReference type="PANTHER" id="PTHR32282:SF32">
    <property type="entry name" value="PENICILLIN-BINDING PROTEIN 2A"/>
    <property type="match status" value="1"/>
</dbReference>
<evidence type="ECO:0000256" key="13">
    <source>
        <dbReference type="ARBA" id="ARBA00023136"/>
    </source>
</evidence>
<reference evidence="21" key="1">
    <citation type="submission" date="2022-02" db="EMBL/GenBank/DDBJ databases">
        <title>Fredinandcohnia quinoae sp. nov. isolated from Chenopodium quinoa seeds.</title>
        <authorList>
            <person name="Saati-Santamaria Z."/>
            <person name="Flores-Felix J.D."/>
            <person name="Igual J.M."/>
            <person name="Velazquez E."/>
            <person name="Garcia-Fraile P."/>
            <person name="Martinez-Molina E."/>
        </authorList>
    </citation>
    <scope>NUCLEOTIDE SEQUENCE</scope>
    <source>
        <strain evidence="21">SECRCQ15</strain>
    </source>
</reference>
<dbReference type="InterPro" id="IPR012338">
    <property type="entry name" value="Beta-lactam/transpept-like"/>
</dbReference>
<evidence type="ECO:0000256" key="6">
    <source>
        <dbReference type="ARBA" id="ARBA00022676"/>
    </source>
</evidence>
<keyword evidence="5" id="KW-0645">Protease</keyword>
<keyword evidence="13 18" id="KW-0472">Membrane</keyword>
<evidence type="ECO:0000256" key="15">
    <source>
        <dbReference type="ARBA" id="ARBA00023316"/>
    </source>
</evidence>
<keyword evidence="15" id="KW-0961">Cell wall biogenesis/degradation</keyword>